<gene>
    <name evidence="3" type="ORF">AQI95_06710</name>
</gene>
<organism evidence="3 4">
    <name type="scientific">Streptomyces yokosukanensis</name>
    <dbReference type="NCBI Taxonomy" id="67386"/>
    <lineage>
        <taxon>Bacteria</taxon>
        <taxon>Bacillati</taxon>
        <taxon>Actinomycetota</taxon>
        <taxon>Actinomycetes</taxon>
        <taxon>Kitasatosporales</taxon>
        <taxon>Streptomycetaceae</taxon>
        <taxon>Streptomyces</taxon>
    </lineage>
</organism>
<proteinExistence type="predicted"/>
<keyword evidence="2" id="KW-0812">Transmembrane</keyword>
<evidence type="ECO:0008006" key="5">
    <source>
        <dbReference type="Google" id="ProtNLM"/>
    </source>
</evidence>
<keyword evidence="2" id="KW-1133">Transmembrane helix</keyword>
<feature type="coiled-coil region" evidence="1">
    <location>
        <begin position="198"/>
        <end position="225"/>
    </location>
</feature>
<accession>A0A124HH11</accession>
<evidence type="ECO:0000313" key="3">
    <source>
        <dbReference type="EMBL" id="KUN08709.1"/>
    </source>
</evidence>
<evidence type="ECO:0000313" key="4">
    <source>
        <dbReference type="Proteomes" id="UP000053127"/>
    </source>
</evidence>
<feature type="transmembrane region" description="Helical" evidence="2">
    <location>
        <begin position="46"/>
        <end position="65"/>
    </location>
</feature>
<dbReference type="STRING" id="67386.AQI95_06710"/>
<comment type="caution">
    <text evidence="3">The sequence shown here is derived from an EMBL/GenBank/DDBJ whole genome shotgun (WGS) entry which is preliminary data.</text>
</comment>
<feature type="transmembrane region" description="Helical" evidence="2">
    <location>
        <begin position="18"/>
        <end position="39"/>
    </location>
</feature>
<keyword evidence="1" id="KW-0175">Coiled coil</keyword>
<evidence type="ECO:0000256" key="1">
    <source>
        <dbReference type="SAM" id="Coils"/>
    </source>
</evidence>
<name>A0A124HH11_9ACTN</name>
<evidence type="ECO:0000256" key="2">
    <source>
        <dbReference type="SAM" id="Phobius"/>
    </source>
</evidence>
<sequence>MAALPGRIRTIGSGRSEYVLHGVKSLIAAVLTWQLIALWLPGQQQFLGVATALFMANAPTVYSSVVHAARRVGIQVLGVFLAVVAAWLLGATAGGILAVLTAVLLTGRRGTGEDRLQIASTALITLTAAAAAPVGHVASPVVSTLTGAVVGVVVNALVLPATHLTQSDAAVRRLARCTGTLLQDMGRGLKGEPSLTHVSIWLERARDLERQLSEAREEVQTAAESLRWNVRAGARRQHMIPVYEGALEVLHTASFQVRGIARTLADSMGRGVHPGLNGGFAVRYAEALDLAGQAFMTYAGIGAAAGSTEVDAQRHLHTVIERMRTWHAGMTDLIDRGAVGTPDAWHVYGSLVVDVERLLCDLDDTTPPQGASPAAVVEINGSRCIASMIRA</sequence>
<keyword evidence="4" id="KW-1185">Reference proteome</keyword>
<dbReference type="Proteomes" id="UP000053127">
    <property type="component" value="Unassembled WGS sequence"/>
</dbReference>
<dbReference type="EMBL" id="LMWN01000007">
    <property type="protein sequence ID" value="KUN08709.1"/>
    <property type="molecule type" value="Genomic_DNA"/>
</dbReference>
<dbReference type="AlphaFoldDB" id="A0A124HH11"/>
<reference evidence="3 4" key="1">
    <citation type="submission" date="2015-10" db="EMBL/GenBank/DDBJ databases">
        <title>Draft genome sequence of Streptomyces yokosukanensis DSM 40224, type strain for the species Streptomyces yokosukanensis.</title>
        <authorList>
            <person name="Ruckert C."/>
            <person name="Winkler A."/>
            <person name="Kalinowski J."/>
            <person name="Kampfer P."/>
            <person name="Glaeser S."/>
        </authorList>
    </citation>
    <scope>NUCLEOTIDE SEQUENCE [LARGE SCALE GENOMIC DNA]</scope>
    <source>
        <strain evidence="3 4">DSM 40224</strain>
    </source>
</reference>
<keyword evidence="2" id="KW-0472">Membrane</keyword>
<feature type="transmembrane region" description="Helical" evidence="2">
    <location>
        <begin position="77"/>
        <end position="106"/>
    </location>
</feature>
<protein>
    <recommendedName>
        <fullName evidence="5">Aromatic acid exporter family member 1</fullName>
    </recommendedName>
</protein>